<comment type="caution">
    <text evidence="1">The sequence shown here is derived from an EMBL/GenBank/DDBJ whole genome shotgun (WGS) entry which is preliminary data.</text>
</comment>
<dbReference type="EMBL" id="CAJVPM010007230">
    <property type="protein sequence ID" value="CAG8543333.1"/>
    <property type="molecule type" value="Genomic_DNA"/>
</dbReference>
<evidence type="ECO:0000313" key="2">
    <source>
        <dbReference type="Proteomes" id="UP000789860"/>
    </source>
</evidence>
<name>A0ACA9LTJ7_9GLOM</name>
<dbReference type="Proteomes" id="UP000789860">
    <property type="component" value="Unassembled WGS sequence"/>
</dbReference>
<protein>
    <submittedName>
        <fullName evidence="1">1544_t:CDS:1</fullName>
    </submittedName>
</protein>
<gene>
    <name evidence="1" type="ORF">SCALOS_LOCUS4920</name>
</gene>
<proteinExistence type="predicted"/>
<keyword evidence="2" id="KW-1185">Reference proteome</keyword>
<reference evidence="1" key="1">
    <citation type="submission" date="2021-06" db="EMBL/GenBank/DDBJ databases">
        <authorList>
            <person name="Kallberg Y."/>
            <person name="Tangrot J."/>
            <person name="Rosling A."/>
        </authorList>
    </citation>
    <scope>NUCLEOTIDE SEQUENCE</scope>
    <source>
        <strain evidence="1">AU212A</strain>
    </source>
</reference>
<evidence type="ECO:0000313" key="1">
    <source>
        <dbReference type="EMBL" id="CAG8543333.1"/>
    </source>
</evidence>
<accession>A0ACA9LTJ7</accession>
<organism evidence="1 2">
    <name type="scientific">Scutellospora calospora</name>
    <dbReference type="NCBI Taxonomy" id="85575"/>
    <lineage>
        <taxon>Eukaryota</taxon>
        <taxon>Fungi</taxon>
        <taxon>Fungi incertae sedis</taxon>
        <taxon>Mucoromycota</taxon>
        <taxon>Glomeromycotina</taxon>
        <taxon>Glomeromycetes</taxon>
        <taxon>Diversisporales</taxon>
        <taxon>Gigasporaceae</taxon>
        <taxon>Scutellospora</taxon>
    </lineage>
</organism>
<sequence length="512" mass="59384">MKILRPLDALEKNLLKLQLSNLYGCNVHFTVRYYWDELVNLQNSFLEINISQILFPALERVISKTPHLCISIKDAKTSSPQFVVLSEIDFSRVIKFVSISSNEEFVNISEKELVKEFDLDDITKPYWRITVGTNNSTSCEDSKKQLDFNFCIMFTCNHIIGDALSSMAFQATLMEAMDKVFSQRETHSFKLKFTIDQSMVIENPLRFYGSIHQPENNYVKNNKHVISPVSISWLNEIRQCNALNGITKIRYFSLFEKEFEPILLLAKTYGTTILAVLNMLIFFSIRETIGHKLDSQILNVRVPCSLRERITPKVSWREFGNFISSIPYEFNMNKISSIKLSDIDFKEQFWNLCQDYTLVIRSDLSILSERLSEQTNFMENKNNTGENNAKNFNTIDKNVEDMNGEENVENRDKTNEKQRSISLIVSNLGKFPINSSNRKRSNLKVVGLNYSSGLFRSQPPAIIRINSISYYNILYMCVLYQDGSIFINCEQIDKFIDKFLEISKIIIKDNLF</sequence>